<dbReference type="Proteomes" id="UP000322873">
    <property type="component" value="Unassembled WGS sequence"/>
</dbReference>
<keyword evidence="2" id="KW-0813">Transport</keyword>
<feature type="transmembrane region" description="Helical" evidence="7">
    <location>
        <begin position="323"/>
        <end position="344"/>
    </location>
</feature>
<evidence type="ECO:0000256" key="3">
    <source>
        <dbReference type="ARBA" id="ARBA00022692"/>
    </source>
</evidence>
<reference evidence="9 10" key="1">
    <citation type="submission" date="2019-06" db="EMBL/GenBank/DDBJ databases">
        <title>Genome Sequence of the Brown Rot Fungal Pathogen Monilinia fructicola.</title>
        <authorList>
            <person name="De Miccolis Angelini R.M."/>
            <person name="Landi L."/>
            <person name="Abate D."/>
            <person name="Pollastro S."/>
            <person name="Romanazzi G."/>
            <person name="Faretra F."/>
        </authorList>
    </citation>
    <scope>NUCLEOTIDE SEQUENCE [LARGE SCALE GENOMIC DNA]</scope>
    <source>
        <strain evidence="9 10">Mfrc123</strain>
    </source>
</reference>
<keyword evidence="3 7" id="KW-0812">Transmembrane</keyword>
<feature type="transmembrane region" description="Helical" evidence="7">
    <location>
        <begin position="218"/>
        <end position="238"/>
    </location>
</feature>
<gene>
    <name evidence="9" type="ORF">EYC84_002216</name>
</gene>
<feature type="transmembrane region" description="Helical" evidence="7">
    <location>
        <begin position="125"/>
        <end position="143"/>
    </location>
</feature>
<feature type="domain" description="Major facilitator superfamily (MFS) profile" evidence="8">
    <location>
        <begin position="59"/>
        <end position="473"/>
    </location>
</feature>
<proteinExistence type="inferred from homology"/>
<feature type="transmembrane region" description="Helical" evidence="7">
    <location>
        <begin position="444"/>
        <end position="464"/>
    </location>
</feature>
<evidence type="ECO:0000256" key="4">
    <source>
        <dbReference type="ARBA" id="ARBA00022989"/>
    </source>
</evidence>
<feature type="transmembrane region" description="Helical" evidence="7">
    <location>
        <begin position="287"/>
        <end position="311"/>
    </location>
</feature>
<sequence>MASFSNGKEVSNRANEIDIASSSVSGSRDDNYELYKSILDEDVEPAEARNVLRKVDARILSLMMVTYVLQYLDKNSINLASVLGLKKDLNLFGQEYPWLSSMFYIGYLVFQLPMGYLLQRFPTGRFLSITVICWGAVLITTPACKNFAGMATNRFLLGAFESAINPGFVLLMSMWYTRDEQPLRLEAYYSTIGIATMFSGLIGYAVGHINTGLAKWMYIFLIFGSITMAWGFLSLLLLPDSPATTRFLSAREKAVAVDRVAANRQGIKNHVFKPYQAVQMINDPKTWILFFMAVAGQIPTAAVTSFASINITSFGFDTLSSQYMLIPGGAVQLLGMLFGGWIATKWPGMRCVVMIVANSICIIGSGLLVGLPAENKWGRLVALWLCYTQNLGFSMSLTIVSSNVAGYTKKQLTAAVIFIGFCAGNIAGPQTFITSEAPGYRTAYLSMLIAYSIKLAMAILLYIYMFMFNKRRDIEQGLARLSEKEVIELGMRDVTEIDNKGFRYVL</sequence>
<dbReference type="InterPro" id="IPR020846">
    <property type="entry name" value="MFS_dom"/>
</dbReference>
<dbReference type="PROSITE" id="PS50850">
    <property type="entry name" value="MFS"/>
    <property type="match status" value="1"/>
</dbReference>
<accession>A0A5M9JN92</accession>
<evidence type="ECO:0000259" key="8">
    <source>
        <dbReference type="PROSITE" id="PS50850"/>
    </source>
</evidence>
<feature type="transmembrane region" description="Helical" evidence="7">
    <location>
        <begin position="412"/>
        <end position="432"/>
    </location>
</feature>
<evidence type="ECO:0000256" key="5">
    <source>
        <dbReference type="ARBA" id="ARBA00023136"/>
    </source>
</evidence>
<evidence type="ECO:0000256" key="7">
    <source>
        <dbReference type="SAM" id="Phobius"/>
    </source>
</evidence>
<dbReference type="AlphaFoldDB" id="A0A5M9JN92"/>
<dbReference type="InterPro" id="IPR036259">
    <property type="entry name" value="MFS_trans_sf"/>
</dbReference>
<feature type="transmembrane region" description="Helical" evidence="7">
    <location>
        <begin position="377"/>
        <end position="400"/>
    </location>
</feature>
<keyword evidence="4 7" id="KW-1133">Transmembrane helix</keyword>
<evidence type="ECO:0000256" key="2">
    <source>
        <dbReference type="ARBA" id="ARBA00022448"/>
    </source>
</evidence>
<organism evidence="9 10">
    <name type="scientific">Monilinia fructicola</name>
    <name type="common">Brown rot fungus</name>
    <name type="synonym">Ciboria fructicola</name>
    <dbReference type="NCBI Taxonomy" id="38448"/>
    <lineage>
        <taxon>Eukaryota</taxon>
        <taxon>Fungi</taxon>
        <taxon>Dikarya</taxon>
        <taxon>Ascomycota</taxon>
        <taxon>Pezizomycotina</taxon>
        <taxon>Leotiomycetes</taxon>
        <taxon>Helotiales</taxon>
        <taxon>Sclerotiniaceae</taxon>
        <taxon>Monilinia</taxon>
    </lineage>
</organism>
<dbReference type="Gene3D" id="1.20.1250.20">
    <property type="entry name" value="MFS general substrate transporter like domains"/>
    <property type="match status" value="2"/>
</dbReference>
<dbReference type="GO" id="GO:0022857">
    <property type="term" value="F:transmembrane transporter activity"/>
    <property type="evidence" value="ECO:0007669"/>
    <property type="project" value="InterPro"/>
</dbReference>
<name>A0A5M9JN92_MONFR</name>
<evidence type="ECO:0000313" key="9">
    <source>
        <dbReference type="EMBL" id="KAA8569873.1"/>
    </source>
</evidence>
<evidence type="ECO:0000256" key="6">
    <source>
        <dbReference type="ARBA" id="ARBA00037968"/>
    </source>
</evidence>
<dbReference type="PANTHER" id="PTHR43791:SF70">
    <property type="entry name" value="MAJOR FACILITATOR SUPERFAMILY (MFS) PROFILE DOMAIN-CONTAINING PROTEIN"/>
    <property type="match status" value="1"/>
</dbReference>
<dbReference type="InterPro" id="IPR011701">
    <property type="entry name" value="MFS"/>
</dbReference>
<feature type="transmembrane region" description="Helical" evidence="7">
    <location>
        <begin position="187"/>
        <end position="206"/>
    </location>
</feature>
<protein>
    <recommendedName>
        <fullName evidence="8">Major facilitator superfamily (MFS) profile domain-containing protein</fullName>
    </recommendedName>
</protein>
<evidence type="ECO:0000256" key="1">
    <source>
        <dbReference type="ARBA" id="ARBA00004141"/>
    </source>
</evidence>
<feature type="transmembrane region" description="Helical" evidence="7">
    <location>
        <begin position="155"/>
        <end position="175"/>
    </location>
</feature>
<comment type="subcellular location">
    <subcellularLocation>
        <location evidence="1">Membrane</location>
        <topology evidence="1">Multi-pass membrane protein</topology>
    </subcellularLocation>
</comment>
<keyword evidence="5 7" id="KW-0472">Membrane</keyword>
<dbReference type="FunFam" id="1.20.1250.20:FF:000064">
    <property type="entry name" value="MFS allantoate transporter"/>
    <property type="match status" value="1"/>
</dbReference>
<dbReference type="SUPFAM" id="SSF103473">
    <property type="entry name" value="MFS general substrate transporter"/>
    <property type="match status" value="1"/>
</dbReference>
<dbReference type="EMBL" id="VICG01000007">
    <property type="protein sequence ID" value="KAA8569873.1"/>
    <property type="molecule type" value="Genomic_DNA"/>
</dbReference>
<dbReference type="Pfam" id="PF07690">
    <property type="entry name" value="MFS_1"/>
    <property type="match status" value="1"/>
</dbReference>
<dbReference type="PANTHER" id="PTHR43791">
    <property type="entry name" value="PERMEASE-RELATED"/>
    <property type="match status" value="1"/>
</dbReference>
<comment type="caution">
    <text evidence="9">The sequence shown here is derived from an EMBL/GenBank/DDBJ whole genome shotgun (WGS) entry which is preliminary data.</text>
</comment>
<feature type="transmembrane region" description="Helical" evidence="7">
    <location>
        <begin position="98"/>
        <end position="118"/>
    </location>
</feature>
<comment type="similarity">
    <text evidence="6">Belongs to the major facilitator superfamily. Allantoate permease family.</text>
</comment>
<dbReference type="VEuPathDB" id="FungiDB:MFRU_005g00360"/>
<dbReference type="GO" id="GO:0016020">
    <property type="term" value="C:membrane"/>
    <property type="evidence" value="ECO:0007669"/>
    <property type="project" value="UniProtKB-SubCell"/>
</dbReference>
<feature type="transmembrane region" description="Helical" evidence="7">
    <location>
        <begin position="351"/>
        <end position="371"/>
    </location>
</feature>
<evidence type="ECO:0000313" key="10">
    <source>
        <dbReference type="Proteomes" id="UP000322873"/>
    </source>
</evidence>
<keyword evidence="10" id="KW-1185">Reference proteome</keyword>